<evidence type="ECO:0000256" key="9">
    <source>
        <dbReference type="NCBIfam" id="TIGR01400"/>
    </source>
</evidence>
<evidence type="ECO:0000313" key="12">
    <source>
        <dbReference type="Proteomes" id="UP000229757"/>
    </source>
</evidence>
<name>A0A2K8KPH2_9GAMM</name>
<sequence length="258" mass="27922">MLEISDAMIASWVSHFMWPFFRISSFLVIVPVIGSRLIPVRLRLGLALVMTTAIYPVLPPMPIIEALNTQTIVIILEQVLIGTTLGFLVFGIMQVFILAGQTISMQMGLGFASMVDPANGVSVAVLSQWYQALVTLVYLAINGHLITLEVVVDSFYSLPVGEGLFTAHAWKTLADFGAWVFRASLMLALPAASALLLVNIAFGVMTRAAPQLNVFALGFPITMLGGLIIVWASYAAASPLVEQFLTIHVTLMRTLVGL</sequence>
<keyword evidence="11" id="KW-0966">Cell projection</keyword>
<feature type="transmembrane region" description="Helical" evidence="10">
    <location>
        <begin position="78"/>
        <end position="99"/>
    </location>
</feature>
<keyword evidence="12" id="KW-1185">Reference proteome</keyword>
<protein>
    <recommendedName>
        <fullName evidence="3 9">Flagellar biosynthetic protein FliR</fullName>
    </recommendedName>
</protein>
<evidence type="ECO:0000313" key="11">
    <source>
        <dbReference type="EMBL" id="ATX76677.1"/>
    </source>
</evidence>
<dbReference type="GO" id="GO:0044780">
    <property type="term" value="P:bacterial-type flagellum assembly"/>
    <property type="evidence" value="ECO:0007669"/>
    <property type="project" value="UniProtKB-UniRule"/>
</dbReference>
<evidence type="ECO:0000256" key="5">
    <source>
        <dbReference type="ARBA" id="ARBA00022692"/>
    </source>
</evidence>
<evidence type="ECO:0000256" key="3">
    <source>
        <dbReference type="ARBA" id="ARBA00021717"/>
    </source>
</evidence>
<dbReference type="OrthoDB" id="9797790at2"/>
<dbReference type="AlphaFoldDB" id="A0A2K8KPH2"/>
<accession>A0A2K8KPH2</accession>
<evidence type="ECO:0000256" key="1">
    <source>
        <dbReference type="ARBA" id="ARBA00002578"/>
    </source>
</evidence>
<dbReference type="PRINTS" id="PR00953">
    <property type="entry name" value="TYPE3IMRPROT"/>
</dbReference>
<dbReference type="GO" id="GO:0006605">
    <property type="term" value="P:protein targeting"/>
    <property type="evidence" value="ECO:0007669"/>
    <property type="project" value="UniProtKB-UniRule"/>
</dbReference>
<evidence type="ECO:0000256" key="8">
    <source>
        <dbReference type="ARBA" id="ARBA00023143"/>
    </source>
</evidence>
<dbReference type="KEGG" id="rfo:REIFOR_01532"/>
<feature type="transmembrane region" description="Helical" evidence="10">
    <location>
        <begin position="179"/>
        <end position="202"/>
    </location>
</feature>
<keyword evidence="8 10" id="KW-0975">Bacterial flagellum</keyword>
<gene>
    <name evidence="11" type="primary">fliR</name>
    <name evidence="11" type="ORF">REIFOR_01532</name>
</gene>
<comment type="function">
    <text evidence="1 10">Role in flagellar biosynthesis.</text>
</comment>
<dbReference type="EMBL" id="CP011797">
    <property type="protein sequence ID" value="ATX76677.1"/>
    <property type="molecule type" value="Genomic_DNA"/>
</dbReference>
<feature type="transmembrane region" description="Helical" evidence="10">
    <location>
        <begin position="12"/>
        <end position="33"/>
    </location>
</feature>
<keyword evidence="4 10" id="KW-1003">Cell membrane</keyword>
<comment type="similarity">
    <text evidence="2 10">Belongs to the FliR/MopE/SpaR family.</text>
</comment>
<dbReference type="Pfam" id="PF01311">
    <property type="entry name" value="Bac_export_1"/>
    <property type="match status" value="1"/>
</dbReference>
<comment type="subcellular location">
    <subcellularLocation>
        <location evidence="10">Cell membrane</location>
        <topology evidence="10">Multi-pass membrane protein</topology>
    </subcellularLocation>
    <subcellularLocation>
        <location evidence="10">Bacterial flagellum basal body</location>
    </subcellularLocation>
</comment>
<proteinExistence type="inferred from homology"/>
<keyword evidence="6 10" id="KW-1133">Transmembrane helix</keyword>
<dbReference type="RefSeq" id="WP_100256997.1">
    <property type="nucleotide sequence ID" value="NZ_CP011797.1"/>
</dbReference>
<dbReference type="NCBIfam" id="TIGR01400">
    <property type="entry name" value="fliR"/>
    <property type="match status" value="1"/>
</dbReference>
<evidence type="ECO:0000256" key="4">
    <source>
        <dbReference type="ARBA" id="ARBA00022475"/>
    </source>
</evidence>
<feature type="transmembrane region" description="Helical" evidence="10">
    <location>
        <begin position="214"/>
        <end position="234"/>
    </location>
</feature>
<keyword evidence="11" id="KW-0969">Cilium</keyword>
<dbReference type="PANTHER" id="PTHR30065">
    <property type="entry name" value="FLAGELLAR BIOSYNTHETIC PROTEIN FLIR"/>
    <property type="match status" value="1"/>
</dbReference>
<dbReference type="InterPro" id="IPR002010">
    <property type="entry name" value="T3SS_IM_R"/>
</dbReference>
<feature type="transmembrane region" description="Helical" evidence="10">
    <location>
        <begin position="40"/>
        <end position="58"/>
    </location>
</feature>
<dbReference type="PANTHER" id="PTHR30065:SF8">
    <property type="entry name" value="FLAGELLAR BIOSYNTHETIC PROTEIN FLIR"/>
    <property type="match status" value="1"/>
</dbReference>
<keyword evidence="5 10" id="KW-0812">Transmembrane</keyword>
<evidence type="ECO:0000256" key="2">
    <source>
        <dbReference type="ARBA" id="ARBA00009772"/>
    </source>
</evidence>
<dbReference type="Proteomes" id="UP000229757">
    <property type="component" value="Chromosome"/>
</dbReference>
<dbReference type="GO" id="GO:0009425">
    <property type="term" value="C:bacterial-type flagellum basal body"/>
    <property type="evidence" value="ECO:0007669"/>
    <property type="project" value="UniProtKB-SubCell"/>
</dbReference>
<keyword evidence="7 10" id="KW-0472">Membrane</keyword>
<feature type="transmembrane region" description="Helical" evidence="10">
    <location>
        <begin position="120"/>
        <end position="141"/>
    </location>
</feature>
<reference evidence="11 12" key="1">
    <citation type="journal article" date="2017" name="Environ. Microbiol.">
        <title>Genomic and physiological analyses of 'Reinekea forsetii' reveal a versatile opportunistic lifestyle during spring algae blooms.</title>
        <authorList>
            <person name="Avci B."/>
            <person name="Hahnke R.L."/>
            <person name="Chafee M."/>
            <person name="Fischer T."/>
            <person name="Gruber-Vodicka H."/>
            <person name="Tegetmeyer H.E."/>
            <person name="Harder J."/>
            <person name="Fuchs B.M."/>
            <person name="Amann R.I."/>
            <person name="Teeling H."/>
        </authorList>
    </citation>
    <scope>NUCLEOTIDE SEQUENCE [LARGE SCALE GENOMIC DNA]</scope>
    <source>
        <strain evidence="11 12">Hel1_31_D35</strain>
    </source>
</reference>
<organism evidence="11 12">
    <name type="scientific">Reinekea forsetii</name>
    <dbReference type="NCBI Taxonomy" id="1336806"/>
    <lineage>
        <taxon>Bacteria</taxon>
        <taxon>Pseudomonadati</taxon>
        <taxon>Pseudomonadota</taxon>
        <taxon>Gammaproteobacteria</taxon>
        <taxon>Oceanospirillales</taxon>
        <taxon>Saccharospirillaceae</taxon>
        <taxon>Reinekea</taxon>
    </lineage>
</organism>
<dbReference type="InterPro" id="IPR006303">
    <property type="entry name" value="FliR"/>
</dbReference>
<evidence type="ECO:0000256" key="10">
    <source>
        <dbReference type="RuleBase" id="RU362071"/>
    </source>
</evidence>
<keyword evidence="11" id="KW-0282">Flagellum</keyword>
<evidence type="ECO:0000256" key="7">
    <source>
        <dbReference type="ARBA" id="ARBA00023136"/>
    </source>
</evidence>
<evidence type="ECO:0000256" key="6">
    <source>
        <dbReference type="ARBA" id="ARBA00022989"/>
    </source>
</evidence>
<dbReference type="GO" id="GO:0005886">
    <property type="term" value="C:plasma membrane"/>
    <property type="evidence" value="ECO:0007669"/>
    <property type="project" value="UniProtKB-SubCell"/>
</dbReference>